<evidence type="ECO:0000256" key="14">
    <source>
        <dbReference type="SAM" id="Phobius"/>
    </source>
</evidence>
<evidence type="ECO:0000256" key="9">
    <source>
        <dbReference type="ARBA" id="ARBA00023279"/>
    </source>
</evidence>
<evidence type="ECO:0000256" key="7">
    <source>
        <dbReference type="ARBA" id="ARBA00023157"/>
    </source>
</evidence>
<evidence type="ECO:0000256" key="6">
    <source>
        <dbReference type="ARBA" id="ARBA00023136"/>
    </source>
</evidence>
<evidence type="ECO:0000256" key="11">
    <source>
        <dbReference type="PIRNR" id="PIRNR037971"/>
    </source>
</evidence>
<evidence type="ECO:0000256" key="2">
    <source>
        <dbReference type="ARBA" id="ARBA00017517"/>
    </source>
</evidence>
<evidence type="ECO:0000313" key="16">
    <source>
        <dbReference type="Proteomes" id="UP000694923"/>
    </source>
</evidence>
<dbReference type="Gene3D" id="2.10.70.10">
    <property type="entry name" value="Complement Module, domain 1"/>
    <property type="match status" value="4"/>
</dbReference>
<evidence type="ECO:0000256" key="5">
    <source>
        <dbReference type="ARBA" id="ARBA00022737"/>
    </source>
</evidence>
<organism evidence="16 18">
    <name type="scientific">Galeopterus variegatus</name>
    <name type="common">Malayan flying lemur</name>
    <name type="synonym">Cynocephalus variegatus</name>
    <dbReference type="NCBI Taxonomy" id="482537"/>
    <lineage>
        <taxon>Eukaryota</taxon>
        <taxon>Metazoa</taxon>
        <taxon>Chordata</taxon>
        <taxon>Craniata</taxon>
        <taxon>Vertebrata</taxon>
        <taxon>Euteleostomi</taxon>
        <taxon>Mammalia</taxon>
        <taxon>Eutheria</taxon>
        <taxon>Euarchontoglires</taxon>
        <taxon>Dermoptera</taxon>
        <taxon>Cynocephalidae</taxon>
        <taxon>Galeopterus</taxon>
    </lineage>
</organism>
<dbReference type="PANTHER" id="PTHR19325">
    <property type="entry name" value="COMPLEMENT COMPONENT-RELATED SUSHI DOMAIN-CONTAINING"/>
    <property type="match status" value="1"/>
</dbReference>
<sequence length="343" mass="38375">MQLIGKPKPYYEVGEEVKYQCKPAYFYIPPIAMYTVCELNHTWLPVTDDGCFRLTCSVIKDPANGRAVPANGTWEWGYQLHFSCNEGYYLIGKQILYCELKGLRPQWSDKPPRCEKILCSPPAKIKNGKYTFSDIEIFEYLEAVTYSCDPAPGPDEYSLVGESLLYCAGSGVWSSAPPECKVVKCPFPVLKNGRQISGFGKKFSYKAMVMFECIEGFYLNGSDTVVCEGNSTWQPPIPECLKVLTPSSTKLSTSSVSGPKPTHPTKPPVSNYPGYPNPREGFDFDEFEALIIALMILIIIVAVAITGVCLYKYLQKRKKRKPEGKVEYTAYHHKATTAEAPPK</sequence>
<keyword evidence="8" id="KW-0325">Glycoprotein</keyword>
<comment type="subcellular location">
    <subcellularLocation>
        <location evidence="11">Cytoplasmic vesicle</location>
        <location evidence="11">Secretory vesicle</location>
        <location evidence="11">Acrosome inner membrane</location>
    </subcellularLocation>
    <subcellularLocation>
        <location evidence="1">Membrane</location>
        <topology evidence="1">Single-pass membrane protein</topology>
    </subcellularLocation>
</comment>
<feature type="domain" description="Sushi" evidence="15">
    <location>
        <begin position="183"/>
        <end position="242"/>
    </location>
</feature>
<keyword evidence="4" id="KW-0732">Signal</keyword>
<dbReference type="Pfam" id="PF00084">
    <property type="entry name" value="Sushi"/>
    <property type="match status" value="4"/>
</dbReference>
<feature type="region of interest" description="Disordered" evidence="13">
    <location>
        <begin position="251"/>
        <end position="273"/>
    </location>
</feature>
<dbReference type="RefSeq" id="XP_008577826.1">
    <property type="nucleotide sequence ID" value="XM_008579604.1"/>
</dbReference>
<proteinExistence type="predicted"/>
<evidence type="ECO:0000256" key="12">
    <source>
        <dbReference type="PROSITE-ProRule" id="PRU00302"/>
    </source>
</evidence>
<dbReference type="InterPro" id="IPR017341">
    <property type="entry name" value="CD46"/>
</dbReference>
<comment type="caution">
    <text evidence="12">Lacks conserved residue(s) required for the propagation of feature annotation.</text>
</comment>
<evidence type="ECO:0000313" key="18">
    <source>
        <dbReference type="RefSeq" id="XP_008577827.1"/>
    </source>
</evidence>
<keyword evidence="14" id="KW-0812">Transmembrane</keyword>
<dbReference type="PIRSF" id="PIRSF037971">
    <property type="entry name" value="TLX_CD46"/>
    <property type="match status" value="1"/>
</dbReference>
<evidence type="ECO:0000313" key="19">
    <source>
        <dbReference type="RefSeq" id="XP_008577828.1"/>
    </source>
</evidence>
<feature type="disulfide bond" evidence="12">
    <location>
        <begin position="213"/>
        <end position="240"/>
    </location>
</feature>
<evidence type="ECO:0000256" key="10">
    <source>
        <dbReference type="ARBA" id="ARBA00047055"/>
    </source>
</evidence>
<evidence type="ECO:0000256" key="4">
    <source>
        <dbReference type="ARBA" id="ARBA00022729"/>
    </source>
</evidence>
<comment type="subunit">
    <text evidence="10">Interacts with C3b. Interacts with C4b. Interacts with moesin/MSN.</text>
</comment>
<dbReference type="PANTHER" id="PTHR19325:SF521">
    <property type="entry name" value="MEMBRANE COFACTOR PROTEIN"/>
    <property type="match status" value="1"/>
</dbReference>
<keyword evidence="6 11" id="KW-0472">Membrane</keyword>
<dbReference type="GeneID" id="103596046"/>
<feature type="domain" description="Sushi" evidence="15">
    <location>
        <begin position="117"/>
        <end position="182"/>
    </location>
</feature>
<gene>
    <name evidence="17 18 19" type="primary">CD46</name>
</gene>
<dbReference type="InterPro" id="IPR000436">
    <property type="entry name" value="Sushi_SCR_CCP_dom"/>
</dbReference>
<evidence type="ECO:0000256" key="8">
    <source>
        <dbReference type="ARBA" id="ARBA00023180"/>
    </source>
</evidence>
<keyword evidence="9 11" id="KW-0278">Fertilization</keyword>
<evidence type="ECO:0000256" key="1">
    <source>
        <dbReference type="ARBA" id="ARBA00004167"/>
    </source>
</evidence>
<keyword evidence="5" id="KW-0677">Repeat</keyword>
<reference evidence="17 18" key="1">
    <citation type="submission" date="2025-05" db="UniProtKB">
        <authorList>
            <consortium name="RefSeq"/>
        </authorList>
    </citation>
    <scope>IDENTIFICATION</scope>
</reference>
<keyword evidence="14" id="KW-1133">Transmembrane helix</keyword>
<comment type="function">
    <text evidence="11">Acts as a cofactor for complement factor I, a serine protease which protects autologous cells against complement-mediated injury by cleaving C3b and C4b deposited on host tissue. May be involved in the fusion of the spermatozoa with the oocyte during fertilization.</text>
</comment>
<accession>A0ABM0RB36</accession>
<keyword evidence="3 12" id="KW-0768">Sushi</keyword>
<keyword evidence="7 12" id="KW-1015">Disulfide bond</keyword>
<protein>
    <recommendedName>
        <fullName evidence="2 11">Membrane cofactor protein</fullName>
    </recommendedName>
</protein>
<dbReference type="SMART" id="SM00032">
    <property type="entry name" value="CCP"/>
    <property type="match status" value="3"/>
</dbReference>
<dbReference type="InterPro" id="IPR035976">
    <property type="entry name" value="Sushi/SCR/CCP_sf"/>
</dbReference>
<feature type="domain" description="Sushi" evidence="15">
    <location>
        <begin position="1"/>
        <end position="53"/>
    </location>
</feature>
<dbReference type="RefSeq" id="XP_008577828.1">
    <property type="nucleotide sequence ID" value="XM_008579606.1"/>
</dbReference>
<dbReference type="PROSITE" id="PS50923">
    <property type="entry name" value="SUSHI"/>
    <property type="match status" value="4"/>
</dbReference>
<evidence type="ECO:0000256" key="13">
    <source>
        <dbReference type="SAM" id="MobiDB-lite"/>
    </source>
</evidence>
<feature type="transmembrane region" description="Helical" evidence="14">
    <location>
        <begin position="289"/>
        <end position="311"/>
    </location>
</feature>
<evidence type="ECO:0000256" key="3">
    <source>
        <dbReference type="ARBA" id="ARBA00022659"/>
    </source>
</evidence>
<dbReference type="RefSeq" id="XP_008577827.1">
    <property type="nucleotide sequence ID" value="XM_008579605.1"/>
</dbReference>
<dbReference type="Proteomes" id="UP000694923">
    <property type="component" value="Unplaced"/>
</dbReference>
<keyword evidence="16" id="KW-1185">Reference proteome</keyword>
<feature type="domain" description="Sushi" evidence="15">
    <location>
        <begin position="54"/>
        <end position="116"/>
    </location>
</feature>
<name>A0ABM0RB36_GALVR</name>
<evidence type="ECO:0000313" key="17">
    <source>
        <dbReference type="RefSeq" id="XP_008577826.1"/>
    </source>
</evidence>
<dbReference type="CDD" id="cd00033">
    <property type="entry name" value="CCP"/>
    <property type="match status" value="3"/>
</dbReference>
<evidence type="ECO:0000259" key="15">
    <source>
        <dbReference type="PROSITE" id="PS50923"/>
    </source>
</evidence>
<dbReference type="InterPro" id="IPR050350">
    <property type="entry name" value="Compl-Cell_Adhes-Reg"/>
</dbReference>
<dbReference type="SUPFAM" id="SSF57535">
    <property type="entry name" value="Complement control module/SCR domain"/>
    <property type="match status" value="4"/>
</dbReference>